<dbReference type="PROSITE" id="PS50222">
    <property type="entry name" value="EF_HAND_2"/>
    <property type="match status" value="2"/>
</dbReference>
<dbReference type="InterPro" id="IPR002048">
    <property type="entry name" value="EF_hand_dom"/>
</dbReference>
<name>A0A3N4Z8V5_9MICO</name>
<dbReference type="AlphaFoldDB" id="A0A3N4Z8V5"/>
<evidence type="ECO:0000259" key="3">
    <source>
        <dbReference type="PROSITE" id="PS50222"/>
    </source>
</evidence>
<keyword evidence="2" id="KW-0106">Calcium</keyword>
<dbReference type="InterPro" id="IPR011992">
    <property type="entry name" value="EF-hand-dom_pair"/>
</dbReference>
<evidence type="ECO:0000256" key="2">
    <source>
        <dbReference type="ARBA" id="ARBA00022837"/>
    </source>
</evidence>
<reference evidence="4 5" key="1">
    <citation type="submission" date="2018-11" db="EMBL/GenBank/DDBJ databases">
        <title>Sequencing the genomes of 1000 actinobacteria strains.</title>
        <authorList>
            <person name="Klenk H.-P."/>
        </authorList>
    </citation>
    <scope>NUCLEOTIDE SEQUENCE [LARGE SCALE GENOMIC DNA]</scope>
    <source>
        <strain evidence="4 5">DSM 15700</strain>
    </source>
</reference>
<dbReference type="Gene3D" id="1.10.238.10">
    <property type="entry name" value="EF-hand"/>
    <property type="match status" value="1"/>
</dbReference>
<dbReference type="Proteomes" id="UP000280501">
    <property type="component" value="Unassembled WGS sequence"/>
</dbReference>
<sequence>MTADDELTATFHEFDADDDGHITVDEFRQAMGGRGEEVTNDDLTSIFVNADADGDGKINLEEFTTAWNG</sequence>
<dbReference type="PANTHER" id="PTHR23050">
    <property type="entry name" value="CALCIUM BINDING PROTEIN"/>
    <property type="match status" value="1"/>
</dbReference>
<accession>A0A3N4Z8V5</accession>
<feature type="domain" description="EF-hand" evidence="3">
    <location>
        <begin position="38"/>
        <end position="69"/>
    </location>
</feature>
<protein>
    <submittedName>
        <fullName evidence="4">EF hand domain-containing protein</fullName>
    </submittedName>
</protein>
<dbReference type="CDD" id="cd00051">
    <property type="entry name" value="EFh"/>
    <property type="match status" value="1"/>
</dbReference>
<evidence type="ECO:0000256" key="1">
    <source>
        <dbReference type="ARBA" id="ARBA00022737"/>
    </source>
</evidence>
<dbReference type="SMART" id="SM00054">
    <property type="entry name" value="EFh"/>
    <property type="match status" value="2"/>
</dbReference>
<keyword evidence="1" id="KW-0677">Repeat</keyword>
<dbReference type="PROSITE" id="PS00018">
    <property type="entry name" value="EF_HAND_1"/>
    <property type="match status" value="2"/>
</dbReference>
<dbReference type="FunFam" id="1.10.238.10:FF:000003">
    <property type="entry name" value="Calmodulin A"/>
    <property type="match status" value="1"/>
</dbReference>
<dbReference type="SUPFAM" id="SSF47473">
    <property type="entry name" value="EF-hand"/>
    <property type="match status" value="1"/>
</dbReference>
<feature type="domain" description="EF-hand" evidence="3">
    <location>
        <begin position="2"/>
        <end position="37"/>
    </location>
</feature>
<evidence type="ECO:0000313" key="4">
    <source>
        <dbReference type="EMBL" id="RPF21802.1"/>
    </source>
</evidence>
<dbReference type="InterPro" id="IPR050145">
    <property type="entry name" value="Centrin_CML-like"/>
</dbReference>
<organism evidence="4 5">
    <name type="scientific">Myceligenerans xiligouense</name>
    <dbReference type="NCBI Taxonomy" id="253184"/>
    <lineage>
        <taxon>Bacteria</taxon>
        <taxon>Bacillati</taxon>
        <taxon>Actinomycetota</taxon>
        <taxon>Actinomycetes</taxon>
        <taxon>Micrococcales</taxon>
        <taxon>Promicromonosporaceae</taxon>
        <taxon>Myceligenerans</taxon>
    </lineage>
</organism>
<dbReference type="RefSeq" id="WP_170177063.1">
    <property type="nucleotide sequence ID" value="NZ_RKQZ01000001.1"/>
</dbReference>
<gene>
    <name evidence="4" type="ORF">EDD34_2437</name>
</gene>
<proteinExistence type="predicted"/>
<evidence type="ECO:0000313" key="5">
    <source>
        <dbReference type="Proteomes" id="UP000280501"/>
    </source>
</evidence>
<dbReference type="EMBL" id="RKQZ01000001">
    <property type="protein sequence ID" value="RPF21802.1"/>
    <property type="molecule type" value="Genomic_DNA"/>
</dbReference>
<dbReference type="Pfam" id="PF13499">
    <property type="entry name" value="EF-hand_7"/>
    <property type="match status" value="1"/>
</dbReference>
<dbReference type="GO" id="GO:0005509">
    <property type="term" value="F:calcium ion binding"/>
    <property type="evidence" value="ECO:0007669"/>
    <property type="project" value="InterPro"/>
</dbReference>
<keyword evidence="5" id="KW-1185">Reference proteome</keyword>
<dbReference type="InterPro" id="IPR018247">
    <property type="entry name" value="EF_Hand_1_Ca_BS"/>
</dbReference>
<comment type="caution">
    <text evidence="4">The sequence shown here is derived from an EMBL/GenBank/DDBJ whole genome shotgun (WGS) entry which is preliminary data.</text>
</comment>